<feature type="transmembrane region" description="Helical" evidence="2">
    <location>
        <begin position="78"/>
        <end position="97"/>
    </location>
</feature>
<sequence>MKLSERLKQKRVEMQLTQDDIAERIHVSRQTISNWENNRTLPDINSLVLISDVYKISLDELIKDRNMIKKLSNDTKQAELWFVNSNLLHTVFCLFILNLSDSIDIRVKVALILIQSLFTVFITLNALPFLKGRQENLKEQYSEPKLVIDEHIVLLIVSIGAGICTTVLTIYGMV</sequence>
<keyword evidence="1 4" id="KW-0238">DNA-binding</keyword>
<feature type="domain" description="HTH cro/C1-type" evidence="3">
    <location>
        <begin position="7"/>
        <end position="61"/>
    </location>
</feature>
<keyword evidence="2" id="KW-1133">Transmembrane helix</keyword>
<dbReference type="OrthoDB" id="4427456at2"/>
<keyword evidence="5" id="KW-1185">Reference proteome</keyword>
<evidence type="ECO:0000259" key="3">
    <source>
        <dbReference type="PROSITE" id="PS50943"/>
    </source>
</evidence>
<dbReference type="CDD" id="cd00093">
    <property type="entry name" value="HTH_XRE"/>
    <property type="match status" value="1"/>
</dbReference>
<protein>
    <submittedName>
        <fullName evidence="4">DNA-binding transcriptional regulator, XRE-family HTH domain</fullName>
    </submittedName>
</protein>
<reference evidence="5" key="1">
    <citation type="submission" date="2016-10" db="EMBL/GenBank/DDBJ databases">
        <authorList>
            <person name="Varghese N."/>
            <person name="Submissions S."/>
        </authorList>
    </citation>
    <scope>NUCLEOTIDE SEQUENCE [LARGE SCALE GENOMIC DNA]</scope>
    <source>
        <strain evidence="5">DSM 25751</strain>
    </source>
</reference>
<proteinExistence type="predicted"/>
<accession>A0A1H6VP96</accession>
<dbReference type="Proteomes" id="UP000198564">
    <property type="component" value="Unassembled WGS sequence"/>
</dbReference>
<dbReference type="Gene3D" id="1.10.260.40">
    <property type="entry name" value="lambda repressor-like DNA-binding domains"/>
    <property type="match status" value="1"/>
</dbReference>
<evidence type="ECO:0000256" key="1">
    <source>
        <dbReference type="ARBA" id="ARBA00023125"/>
    </source>
</evidence>
<feature type="transmembrane region" description="Helical" evidence="2">
    <location>
        <begin position="109"/>
        <end position="130"/>
    </location>
</feature>
<organism evidence="4 5">
    <name type="scientific">Alkalibacterium gilvum</name>
    <dbReference type="NCBI Taxonomy" id="1130080"/>
    <lineage>
        <taxon>Bacteria</taxon>
        <taxon>Bacillati</taxon>
        <taxon>Bacillota</taxon>
        <taxon>Bacilli</taxon>
        <taxon>Lactobacillales</taxon>
        <taxon>Carnobacteriaceae</taxon>
        <taxon>Alkalibacterium</taxon>
    </lineage>
</organism>
<dbReference type="PANTHER" id="PTHR46558">
    <property type="entry name" value="TRACRIPTIONAL REGULATORY PROTEIN-RELATED-RELATED"/>
    <property type="match status" value="1"/>
</dbReference>
<dbReference type="SUPFAM" id="SSF47413">
    <property type="entry name" value="lambda repressor-like DNA-binding domains"/>
    <property type="match status" value="1"/>
</dbReference>
<dbReference type="PROSITE" id="PS50943">
    <property type="entry name" value="HTH_CROC1"/>
    <property type="match status" value="1"/>
</dbReference>
<evidence type="ECO:0000313" key="4">
    <source>
        <dbReference type="EMBL" id="SEJ05526.1"/>
    </source>
</evidence>
<dbReference type="SMART" id="SM00530">
    <property type="entry name" value="HTH_XRE"/>
    <property type="match status" value="1"/>
</dbReference>
<gene>
    <name evidence="4" type="ORF">SAMN04488113_1609</name>
</gene>
<dbReference type="InterPro" id="IPR001387">
    <property type="entry name" value="Cro/C1-type_HTH"/>
</dbReference>
<evidence type="ECO:0000256" key="2">
    <source>
        <dbReference type="SAM" id="Phobius"/>
    </source>
</evidence>
<dbReference type="GO" id="GO:0003677">
    <property type="term" value="F:DNA binding"/>
    <property type="evidence" value="ECO:0007669"/>
    <property type="project" value="UniProtKB-KW"/>
</dbReference>
<dbReference type="EMBL" id="FNYW01000060">
    <property type="protein sequence ID" value="SEJ05526.1"/>
    <property type="molecule type" value="Genomic_DNA"/>
</dbReference>
<dbReference type="STRING" id="1130080.SAMN04488113_1609"/>
<dbReference type="AlphaFoldDB" id="A0A1H6VP96"/>
<keyword evidence="2" id="KW-0812">Transmembrane</keyword>
<dbReference type="InterPro" id="IPR010982">
    <property type="entry name" value="Lambda_DNA-bd_dom_sf"/>
</dbReference>
<dbReference type="PANTHER" id="PTHR46558:SF13">
    <property type="entry name" value="HTH-TYPE TRANSCRIPTIONAL REGULATOR IMMR"/>
    <property type="match status" value="1"/>
</dbReference>
<evidence type="ECO:0000313" key="5">
    <source>
        <dbReference type="Proteomes" id="UP000198564"/>
    </source>
</evidence>
<dbReference type="RefSeq" id="WP_091636719.1">
    <property type="nucleotide sequence ID" value="NZ_FNYW01000060.1"/>
</dbReference>
<name>A0A1H6VP96_9LACT</name>
<keyword evidence="2" id="KW-0472">Membrane</keyword>
<feature type="transmembrane region" description="Helical" evidence="2">
    <location>
        <begin position="151"/>
        <end position="173"/>
    </location>
</feature>
<dbReference type="Pfam" id="PF01381">
    <property type="entry name" value="HTH_3"/>
    <property type="match status" value="1"/>
</dbReference>